<feature type="transmembrane region" description="Helical" evidence="7">
    <location>
        <begin position="308"/>
        <end position="330"/>
    </location>
</feature>
<evidence type="ECO:0000256" key="2">
    <source>
        <dbReference type="ARBA" id="ARBA00022448"/>
    </source>
</evidence>
<keyword evidence="2" id="KW-0813">Transport</keyword>
<feature type="transmembrane region" description="Helical" evidence="7">
    <location>
        <begin position="249"/>
        <end position="269"/>
    </location>
</feature>
<comment type="subcellular location">
    <subcellularLocation>
        <location evidence="1">Cell membrane</location>
        <topology evidence="1">Multi-pass membrane protein</topology>
    </subcellularLocation>
</comment>
<organism evidence="8 9">
    <name type="scientific">Psychrilyobacter piezotolerans</name>
    <dbReference type="NCBI Taxonomy" id="2293438"/>
    <lineage>
        <taxon>Bacteria</taxon>
        <taxon>Fusobacteriati</taxon>
        <taxon>Fusobacteriota</taxon>
        <taxon>Fusobacteriia</taxon>
        <taxon>Fusobacteriales</taxon>
        <taxon>Fusobacteriaceae</taxon>
        <taxon>Psychrilyobacter</taxon>
    </lineage>
</organism>
<name>A0ABX9KDA8_9FUSO</name>
<dbReference type="Gene3D" id="1.20.1740.10">
    <property type="entry name" value="Amino acid/polyamine transporter I"/>
    <property type="match status" value="1"/>
</dbReference>
<feature type="transmembrane region" description="Helical" evidence="7">
    <location>
        <begin position="165"/>
        <end position="188"/>
    </location>
</feature>
<dbReference type="PANTHER" id="PTHR42770">
    <property type="entry name" value="AMINO ACID TRANSPORTER-RELATED"/>
    <property type="match status" value="1"/>
</dbReference>
<dbReference type="EMBL" id="QUAJ01000040">
    <property type="protein sequence ID" value="REI39542.1"/>
    <property type="molecule type" value="Genomic_DNA"/>
</dbReference>
<evidence type="ECO:0000256" key="7">
    <source>
        <dbReference type="SAM" id="Phobius"/>
    </source>
</evidence>
<dbReference type="InterPro" id="IPR050367">
    <property type="entry name" value="APC_superfamily"/>
</dbReference>
<reference evidence="8 9" key="1">
    <citation type="submission" date="2018-08" db="EMBL/GenBank/DDBJ databases">
        <title>Draft genome sequence of Psychrilyobacter sp. strain SD5 isolated from Black Sea water.</title>
        <authorList>
            <person name="Yadav S."/>
            <person name="Villanueva L."/>
            <person name="Damste J.S.S."/>
        </authorList>
    </citation>
    <scope>NUCLEOTIDE SEQUENCE [LARGE SCALE GENOMIC DNA]</scope>
    <source>
        <strain evidence="8 9">SD5</strain>
    </source>
</reference>
<accession>A0ABX9KDA8</accession>
<evidence type="ECO:0000256" key="1">
    <source>
        <dbReference type="ARBA" id="ARBA00004651"/>
    </source>
</evidence>
<evidence type="ECO:0000256" key="5">
    <source>
        <dbReference type="ARBA" id="ARBA00022989"/>
    </source>
</evidence>
<dbReference type="PIRSF" id="PIRSF006060">
    <property type="entry name" value="AA_transporter"/>
    <property type="match status" value="1"/>
</dbReference>
<dbReference type="PANTHER" id="PTHR42770:SF15">
    <property type="entry name" value="GLUTAMATE_GAMMA-AMINOBUTYRATE ANTIPORTER-RELATED"/>
    <property type="match status" value="1"/>
</dbReference>
<comment type="caution">
    <text evidence="8">The sequence shown here is derived from an EMBL/GenBank/DDBJ whole genome shotgun (WGS) entry which is preliminary data.</text>
</comment>
<gene>
    <name evidence="8" type="ORF">DYH56_14385</name>
</gene>
<feature type="transmembrane region" description="Helical" evidence="7">
    <location>
        <begin position="421"/>
        <end position="443"/>
    </location>
</feature>
<evidence type="ECO:0000256" key="3">
    <source>
        <dbReference type="ARBA" id="ARBA00022475"/>
    </source>
</evidence>
<evidence type="ECO:0000313" key="8">
    <source>
        <dbReference type="EMBL" id="REI39542.1"/>
    </source>
</evidence>
<feature type="transmembrane region" description="Helical" evidence="7">
    <location>
        <begin position="52"/>
        <end position="75"/>
    </location>
</feature>
<evidence type="ECO:0000256" key="4">
    <source>
        <dbReference type="ARBA" id="ARBA00022692"/>
    </source>
</evidence>
<keyword evidence="4 7" id="KW-0812">Transmembrane</keyword>
<feature type="transmembrane region" description="Helical" evidence="7">
    <location>
        <begin position="96"/>
        <end position="115"/>
    </location>
</feature>
<dbReference type="Pfam" id="PF13520">
    <property type="entry name" value="AA_permease_2"/>
    <property type="match status" value="1"/>
</dbReference>
<feature type="transmembrane region" description="Helical" evidence="7">
    <location>
        <begin position="20"/>
        <end position="40"/>
    </location>
</feature>
<keyword evidence="3" id="KW-1003">Cell membrane</keyword>
<proteinExistence type="predicted"/>
<keyword evidence="9" id="KW-1185">Reference proteome</keyword>
<evidence type="ECO:0000256" key="6">
    <source>
        <dbReference type="ARBA" id="ARBA00023136"/>
    </source>
</evidence>
<sequence length="488" mass="53677">MAAFFIYQEEIRGMEKKKYLSITALVMIIFVGVFGFGNIANNYKTTGTESTSMFILGATIYFLPLCLIMSEFAAYAKDRTGGIYSWIDIGLGKNTAYFALWCYFVANIFYLPTLASRVPTYLSFAVTGSADISDIAMAVLSAVSLVAALFVGIKYESKFNKISTVTGYISLFVAGIFLVGGIGMYLGFFGTPATEITAKSLVMAVDTKENFGKMLSTFAWIIFAYAGSELVGTYVDRVENPEKNFTKGILLSAIIIGFLYILGIISIAAYGTVEDFSRVSLVNAVISGYAFMGNTFGFGIWFVKMIGLTYSLITLVALVLWSVALSKVVFSEAPAGTFPAWLTQKNKNGILKNALFFQTSLSFLFILITTFGGESAGDLYYKIYDMSTMAFILPYLFLSVAYINFRRKGHISSFQISKNNYIAYGVGVLITILNIMGIIFAGYDINLGFMEQIDTLKLYYGGLAMFLGIGVVIKFIKFKECDVILNEA</sequence>
<feature type="transmembrane region" description="Helical" evidence="7">
    <location>
        <begin position="350"/>
        <end position="371"/>
    </location>
</feature>
<keyword evidence="5 7" id="KW-1133">Transmembrane helix</keyword>
<feature type="transmembrane region" description="Helical" evidence="7">
    <location>
        <begin position="458"/>
        <end position="476"/>
    </location>
</feature>
<dbReference type="Proteomes" id="UP000263486">
    <property type="component" value="Unassembled WGS sequence"/>
</dbReference>
<feature type="transmembrane region" description="Helical" evidence="7">
    <location>
        <begin position="383"/>
        <end position="405"/>
    </location>
</feature>
<evidence type="ECO:0000313" key="9">
    <source>
        <dbReference type="Proteomes" id="UP000263486"/>
    </source>
</evidence>
<keyword evidence="6 7" id="KW-0472">Membrane</keyword>
<dbReference type="InterPro" id="IPR002293">
    <property type="entry name" value="AA/rel_permease1"/>
</dbReference>
<protein>
    <submittedName>
        <fullName evidence="8">Amino acid permease</fullName>
    </submittedName>
</protein>
<feature type="transmembrane region" description="Helical" evidence="7">
    <location>
        <begin position="135"/>
        <end position="153"/>
    </location>
</feature>